<accession>A0A6J4LNA2</accession>
<feature type="compositionally biased region" description="Basic residues" evidence="1">
    <location>
        <begin position="14"/>
        <end position="34"/>
    </location>
</feature>
<evidence type="ECO:0000256" key="1">
    <source>
        <dbReference type="SAM" id="MobiDB-lite"/>
    </source>
</evidence>
<gene>
    <name evidence="2" type="ORF">AVDCRST_MAG24-1108</name>
</gene>
<feature type="non-terminal residue" evidence="2">
    <location>
        <position position="1"/>
    </location>
</feature>
<feature type="compositionally biased region" description="Basic and acidic residues" evidence="1">
    <location>
        <begin position="110"/>
        <end position="134"/>
    </location>
</feature>
<dbReference type="AlphaFoldDB" id="A0A6J4LNA2"/>
<organism evidence="2">
    <name type="scientific">uncultured Nocardioidaceae bacterium</name>
    <dbReference type="NCBI Taxonomy" id="253824"/>
    <lineage>
        <taxon>Bacteria</taxon>
        <taxon>Bacillati</taxon>
        <taxon>Actinomycetota</taxon>
        <taxon>Actinomycetes</taxon>
        <taxon>Propionibacteriales</taxon>
        <taxon>Nocardioidaceae</taxon>
        <taxon>environmental samples</taxon>
    </lineage>
</organism>
<feature type="non-terminal residue" evidence="2">
    <location>
        <position position="147"/>
    </location>
</feature>
<evidence type="ECO:0000313" key="2">
    <source>
        <dbReference type="EMBL" id="CAA9337420.1"/>
    </source>
</evidence>
<feature type="region of interest" description="Disordered" evidence="1">
    <location>
        <begin position="1"/>
        <end position="147"/>
    </location>
</feature>
<proteinExistence type="predicted"/>
<feature type="compositionally biased region" description="Basic residues" evidence="1">
    <location>
        <begin position="67"/>
        <end position="83"/>
    </location>
</feature>
<reference evidence="2" key="1">
    <citation type="submission" date="2020-02" db="EMBL/GenBank/DDBJ databases">
        <authorList>
            <person name="Meier V. D."/>
        </authorList>
    </citation>
    <scope>NUCLEOTIDE SEQUENCE</scope>
    <source>
        <strain evidence="2">AVDCRST_MAG24</strain>
    </source>
</reference>
<dbReference type="EMBL" id="CADCUF010000168">
    <property type="protein sequence ID" value="CAA9337420.1"/>
    <property type="molecule type" value="Genomic_DNA"/>
</dbReference>
<protein>
    <submittedName>
        <fullName evidence="2">Uncharacterized protein</fullName>
    </submittedName>
</protein>
<name>A0A6J4LNA2_9ACTN</name>
<feature type="compositionally biased region" description="Basic residues" evidence="1">
    <location>
        <begin position="47"/>
        <end position="57"/>
    </location>
</feature>
<sequence length="147" mass="16559">RAGQHAGDAGRPVAARRHGRARLLTRRPPHRGHGPRAQPGVDQPHRERGRRHGRVRHAAGGDPDRRPRPRHGRGRRRRSRHAARGPGTCVRPLLHDQGGRQGHRSGARHLPPDRRRTPQRGDRDRVRARQDRASRAPPGNEDDAKPL</sequence>